<dbReference type="GO" id="GO:0008889">
    <property type="term" value="F:glycerophosphodiester phosphodiesterase activity"/>
    <property type="evidence" value="ECO:0007669"/>
    <property type="project" value="UniProtKB-EC"/>
</dbReference>
<dbReference type="CDD" id="cd08603">
    <property type="entry name" value="GDPD_SHV3_repeat_1"/>
    <property type="match status" value="1"/>
</dbReference>
<evidence type="ECO:0000256" key="4">
    <source>
        <dbReference type="ARBA" id="ARBA00022798"/>
    </source>
</evidence>
<dbReference type="AlphaFoldDB" id="A0ABD1IEQ1"/>
<keyword evidence="11" id="KW-1185">Reference proteome</keyword>
<keyword evidence="6" id="KW-0325">Glycoprotein</keyword>
<evidence type="ECO:0000256" key="2">
    <source>
        <dbReference type="ARBA" id="ARBA00012247"/>
    </source>
</evidence>
<dbReference type="Gene3D" id="3.20.20.190">
    <property type="entry name" value="Phosphatidylinositol (PI) phosphodiesterase"/>
    <property type="match status" value="2"/>
</dbReference>
<proteinExistence type="inferred from homology"/>
<evidence type="ECO:0000313" key="10">
    <source>
        <dbReference type="EMBL" id="KAL1566982.1"/>
    </source>
</evidence>
<dbReference type="InterPro" id="IPR030395">
    <property type="entry name" value="GP_PDE_dom"/>
</dbReference>
<evidence type="ECO:0000256" key="8">
    <source>
        <dbReference type="SAM" id="SignalP"/>
    </source>
</evidence>
<feature type="domain" description="GP-PDE" evidence="9">
    <location>
        <begin position="352"/>
        <end position="648"/>
    </location>
</feature>
<gene>
    <name evidence="10" type="ORF">AAHA92_02514</name>
</gene>
<dbReference type="Proteomes" id="UP001567538">
    <property type="component" value="Unassembled WGS sequence"/>
</dbReference>
<evidence type="ECO:0000256" key="7">
    <source>
        <dbReference type="ARBA" id="ARBA00047512"/>
    </source>
</evidence>
<dbReference type="PANTHER" id="PTHR43620:SF7">
    <property type="entry name" value="GLYCEROPHOSPHODIESTER PHOSPHODIESTERASE GDPD5-RELATED"/>
    <property type="match status" value="1"/>
</dbReference>
<dbReference type="FunFam" id="3.20.20.190:FF:000013">
    <property type="entry name" value="Glycerophosphodiester phosphodiesterase GDPDL3"/>
    <property type="match status" value="1"/>
</dbReference>
<dbReference type="Pfam" id="PF03009">
    <property type="entry name" value="GDPD"/>
    <property type="match status" value="2"/>
</dbReference>
<comment type="similarity">
    <text evidence="1">Belongs to the glycerophosphoryl diester phosphodiesterase family.</text>
</comment>
<name>A0ABD1IEQ1_SALDI</name>
<keyword evidence="3 8" id="KW-0732">Signal</keyword>
<feature type="signal peptide" evidence="8">
    <location>
        <begin position="1"/>
        <end position="21"/>
    </location>
</feature>
<evidence type="ECO:0000256" key="1">
    <source>
        <dbReference type="ARBA" id="ARBA00007277"/>
    </source>
</evidence>
<feature type="domain" description="GP-PDE" evidence="9">
    <location>
        <begin position="36"/>
        <end position="336"/>
    </location>
</feature>
<dbReference type="PROSITE" id="PS51704">
    <property type="entry name" value="GP_PDE"/>
    <property type="match status" value="2"/>
</dbReference>
<evidence type="ECO:0000313" key="11">
    <source>
        <dbReference type="Proteomes" id="UP001567538"/>
    </source>
</evidence>
<dbReference type="EC" id="3.1.4.46" evidence="2"/>
<dbReference type="InterPro" id="IPR017946">
    <property type="entry name" value="PLC-like_Pdiesterase_TIM-brl"/>
</dbReference>
<dbReference type="CDD" id="cd08604">
    <property type="entry name" value="GDPD_SHV3_repeat_2"/>
    <property type="match status" value="1"/>
</dbReference>
<dbReference type="EMBL" id="JBEAFC010000002">
    <property type="protein sequence ID" value="KAL1566982.1"/>
    <property type="molecule type" value="Genomic_DNA"/>
</dbReference>
<evidence type="ECO:0000256" key="5">
    <source>
        <dbReference type="ARBA" id="ARBA00022801"/>
    </source>
</evidence>
<sequence length="746" mass="82176">MWKLSPLWFLLLCSSAALVSAQRSRSPWQTLSGKQPLVVARGGYSGVFPDSSLKAYALAAQFGMPDSLVWCDVQLTNDGAGICFPDIRLENASDIDLVYPRRRKTYLVNSVSTQGWFSVDFTLNDLLPVNMKQRIYSRASNFDASVNQIVSVDDLVSQVKPPGLWLSVPNDAFFTQHNQSMRNFIISASKRFIINYISSPEVGFLRSIASRFRTGPTKLVFQFLEPDQMEPTTNQTYASLLTNLTFIKTFSAGIILPKKYIIPFDNSLYLQQPKSIVTDAHAAGLQVFGYNFVNDAILPYNYSYDPVAEYLAFIDNSEFSVDGVISDFPMTASASIDCYSHMSKNDSVKENVLVISNEGASGDYPGCTEKAYEKAVSDGADILDCPVQITSEGIPFCLGSINLRDRTTASQSDFINRAADNPQLGIDKGIFTYNLTWTEINTLRPAIYNPFSNYLMFRNPKSKNDGNFMQLSDFLTYANTSAVSGVVISIENAAYLAANQGLGVTDVVLDILSKAGFNKKIMIRSSDSAVLSKFKRSRNYELVYLIKEDVGDILNSTISEIKKFASSVVLTKESVYPTDKFFLAHDTKIVQKLQAFGLSVFVQLFQNEFVSQPWDFFSDPYLEVNSHVKYYLVNGVITDFPATVARYKRNRCLGYKVFPAYMLPVPTGGLLTLMSSQALPPAEAPNPILTDESVIEPPLPPIRAPTNSTGSGMSAPGPVAPNGQPTLVGNAILSGISVLLAALVLC</sequence>
<dbReference type="PANTHER" id="PTHR43620">
    <property type="entry name" value="GLYCEROPHOSPHORYL DIESTER PHOSPHODIESTERASE"/>
    <property type="match status" value="1"/>
</dbReference>
<dbReference type="SUPFAM" id="SSF51695">
    <property type="entry name" value="PLC-like phosphodiesterases"/>
    <property type="match status" value="2"/>
</dbReference>
<protein>
    <recommendedName>
        <fullName evidence="2">glycerophosphodiester phosphodiesterase</fullName>
        <ecNumber evidence="2">3.1.4.46</ecNumber>
    </recommendedName>
</protein>
<feature type="chain" id="PRO_5044884329" description="glycerophosphodiester phosphodiesterase" evidence="8">
    <location>
        <begin position="22"/>
        <end position="746"/>
    </location>
</feature>
<evidence type="ECO:0000259" key="9">
    <source>
        <dbReference type="PROSITE" id="PS51704"/>
    </source>
</evidence>
<comment type="catalytic activity">
    <reaction evidence="7">
        <text>a sn-glycero-3-phosphodiester + H2O = an alcohol + sn-glycerol 3-phosphate + H(+)</text>
        <dbReference type="Rhea" id="RHEA:12969"/>
        <dbReference type="ChEBI" id="CHEBI:15377"/>
        <dbReference type="ChEBI" id="CHEBI:15378"/>
        <dbReference type="ChEBI" id="CHEBI:30879"/>
        <dbReference type="ChEBI" id="CHEBI:57597"/>
        <dbReference type="ChEBI" id="CHEBI:83408"/>
        <dbReference type="EC" id="3.1.4.46"/>
    </reaction>
</comment>
<evidence type="ECO:0000256" key="6">
    <source>
        <dbReference type="ARBA" id="ARBA00023180"/>
    </source>
</evidence>
<evidence type="ECO:0000256" key="3">
    <source>
        <dbReference type="ARBA" id="ARBA00022729"/>
    </source>
</evidence>
<keyword evidence="4" id="KW-0319">Glycerol metabolism</keyword>
<organism evidence="10 11">
    <name type="scientific">Salvia divinorum</name>
    <name type="common">Maria pastora</name>
    <name type="synonym">Diviner's sage</name>
    <dbReference type="NCBI Taxonomy" id="28513"/>
    <lineage>
        <taxon>Eukaryota</taxon>
        <taxon>Viridiplantae</taxon>
        <taxon>Streptophyta</taxon>
        <taxon>Embryophyta</taxon>
        <taxon>Tracheophyta</taxon>
        <taxon>Spermatophyta</taxon>
        <taxon>Magnoliopsida</taxon>
        <taxon>eudicotyledons</taxon>
        <taxon>Gunneridae</taxon>
        <taxon>Pentapetalae</taxon>
        <taxon>asterids</taxon>
        <taxon>lamiids</taxon>
        <taxon>Lamiales</taxon>
        <taxon>Lamiaceae</taxon>
        <taxon>Nepetoideae</taxon>
        <taxon>Mentheae</taxon>
        <taxon>Salviinae</taxon>
        <taxon>Salvia</taxon>
        <taxon>Salvia subgen. Calosphace</taxon>
    </lineage>
</organism>
<comment type="caution">
    <text evidence="10">The sequence shown here is derived from an EMBL/GenBank/DDBJ whole genome shotgun (WGS) entry which is preliminary data.</text>
</comment>
<reference evidence="10 11" key="1">
    <citation type="submission" date="2024-06" db="EMBL/GenBank/DDBJ databases">
        <title>A chromosome level genome sequence of Diviner's sage (Salvia divinorum).</title>
        <authorList>
            <person name="Ford S.A."/>
            <person name="Ro D.-K."/>
            <person name="Ness R.W."/>
            <person name="Phillips M.A."/>
        </authorList>
    </citation>
    <scope>NUCLEOTIDE SEQUENCE [LARGE SCALE GENOMIC DNA]</scope>
    <source>
        <strain evidence="10">SAF-2024a</strain>
        <tissue evidence="10">Leaf</tissue>
    </source>
</reference>
<dbReference type="FunFam" id="3.20.20.190:FF:000011">
    <property type="entry name" value="Glycerophosphodiester phosphodiesterase GDPDL3"/>
    <property type="match status" value="1"/>
</dbReference>
<accession>A0ABD1IEQ1</accession>
<keyword evidence="5 10" id="KW-0378">Hydrolase</keyword>
<dbReference type="GO" id="GO:0006071">
    <property type="term" value="P:glycerol metabolic process"/>
    <property type="evidence" value="ECO:0007669"/>
    <property type="project" value="UniProtKB-KW"/>
</dbReference>